<gene>
    <name evidence="1" type="ORF">V6N11_017147</name>
</gene>
<evidence type="ECO:0000313" key="1">
    <source>
        <dbReference type="EMBL" id="KAK9042066.1"/>
    </source>
</evidence>
<organism evidence="1 2">
    <name type="scientific">Hibiscus sabdariffa</name>
    <name type="common">roselle</name>
    <dbReference type="NCBI Taxonomy" id="183260"/>
    <lineage>
        <taxon>Eukaryota</taxon>
        <taxon>Viridiplantae</taxon>
        <taxon>Streptophyta</taxon>
        <taxon>Embryophyta</taxon>
        <taxon>Tracheophyta</taxon>
        <taxon>Spermatophyta</taxon>
        <taxon>Magnoliopsida</taxon>
        <taxon>eudicotyledons</taxon>
        <taxon>Gunneridae</taxon>
        <taxon>Pentapetalae</taxon>
        <taxon>rosids</taxon>
        <taxon>malvids</taxon>
        <taxon>Malvales</taxon>
        <taxon>Malvaceae</taxon>
        <taxon>Malvoideae</taxon>
        <taxon>Hibiscus</taxon>
    </lineage>
</organism>
<reference evidence="1 2" key="1">
    <citation type="journal article" date="2024" name="G3 (Bethesda)">
        <title>Genome assembly of Hibiscus sabdariffa L. provides insights into metabolisms of medicinal natural products.</title>
        <authorList>
            <person name="Kim T."/>
        </authorList>
    </citation>
    <scope>NUCLEOTIDE SEQUENCE [LARGE SCALE GENOMIC DNA]</scope>
    <source>
        <strain evidence="1">TK-2024</strain>
        <tissue evidence="1">Old leaves</tissue>
    </source>
</reference>
<accession>A0ABR2TXN3</accession>
<protein>
    <submittedName>
        <fullName evidence="1">Uncharacterized protein</fullName>
    </submittedName>
</protein>
<dbReference type="EMBL" id="JBBPBN010000004">
    <property type="protein sequence ID" value="KAK9042066.1"/>
    <property type="molecule type" value="Genomic_DNA"/>
</dbReference>
<name>A0ABR2TXN3_9ROSI</name>
<evidence type="ECO:0000313" key="2">
    <source>
        <dbReference type="Proteomes" id="UP001396334"/>
    </source>
</evidence>
<sequence length="94" mass="10909">MARWNAARKALELEKSLSVQIKGDESEAVRDLTLLDWNQLMCLEAEDVKHPRVTMKLKSGFPIQAAQGCVVKLVRERHKLFKRQIVLPRHLLMF</sequence>
<dbReference type="Proteomes" id="UP001396334">
    <property type="component" value="Unassembled WGS sequence"/>
</dbReference>
<proteinExistence type="predicted"/>
<keyword evidence="2" id="KW-1185">Reference proteome</keyword>
<comment type="caution">
    <text evidence="1">The sequence shown here is derived from an EMBL/GenBank/DDBJ whole genome shotgun (WGS) entry which is preliminary data.</text>
</comment>